<name>A0A4Z1KDJ4_9HELO</name>
<proteinExistence type="predicted"/>
<sequence length="63" mass="7184">MARITMGGLADYHLTRLVAWPTDAEIRSRGQTKSLRRRISAQPGNLGDYQRKKVIERPGYIVD</sequence>
<dbReference type="Proteomes" id="UP000297229">
    <property type="component" value="Unassembled WGS sequence"/>
</dbReference>
<dbReference type="EMBL" id="PQXM01000031">
    <property type="protein sequence ID" value="TGO79477.1"/>
    <property type="molecule type" value="Genomic_DNA"/>
</dbReference>
<accession>A0A4Z1KDJ4</accession>
<reference evidence="1 2" key="1">
    <citation type="submission" date="2017-12" db="EMBL/GenBank/DDBJ databases">
        <title>Comparative genomics of Botrytis spp.</title>
        <authorList>
            <person name="Valero-Jimenez C.A."/>
            <person name="Tapia P."/>
            <person name="Veloso J."/>
            <person name="Silva-Moreno E."/>
            <person name="Staats M."/>
            <person name="Valdes J.H."/>
            <person name="Van Kan J.A.L."/>
        </authorList>
    </citation>
    <scope>NUCLEOTIDE SEQUENCE [LARGE SCALE GENOMIC DNA]</scope>
    <source>
        <strain evidence="1 2">Be9601</strain>
    </source>
</reference>
<protein>
    <submittedName>
        <fullName evidence="1">Uncharacterized protein</fullName>
    </submittedName>
</protein>
<dbReference type="AlphaFoldDB" id="A0A4Z1KDJ4"/>
<gene>
    <name evidence="1" type="ORF">BELL_0031g00110</name>
</gene>
<evidence type="ECO:0000313" key="1">
    <source>
        <dbReference type="EMBL" id="TGO79477.1"/>
    </source>
</evidence>
<keyword evidence="2" id="KW-1185">Reference proteome</keyword>
<evidence type="ECO:0000313" key="2">
    <source>
        <dbReference type="Proteomes" id="UP000297229"/>
    </source>
</evidence>
<comment type="caution">
    <text evidence="1">The sequence shown here is derived from an EMBL/GenBank/DDBJ whole genome shotgun (WGS) entry which is preliminary data.</text>
</comment>
<organism evidence="1 2">
    <name type="scientific">Botrytis elliptica</name>
    <dbReference type="NCBI Taxonomy" id="278938"/>
    <lineage>
        <taxon>Eukaryota</taxon>
        <taxon>Fungi</taxon>
        <taxon>Dikarya</taxon>
        <taxon>Ascomycota</taxon>
        <taxon>Pezizomycotina</taxon>
        <taxon>Leotiomycetes</taxon>
        <taxon>Helotiales</taxon>
        <taxon>Sclerotiniaceae</taxon>
        <taxon>Botrytis</taxon>
    </lineage>
</organism>